<proteinExistence type="predicted"/>
<keyword evidence="2" id="KW-1185">Reference proteome</keyword>
<evidence type="ECO:0000313" key="1">
    <source>
        <dbReference type="EMBL" id="KAK1756437.1"/>
    </source>
</evidence>
<protein>
    <submittedName>
        <fullName evidence="1">Uncharacterized protein</fullName>
    </submittedName>
</protein>
<evidence type="ECO:0000313" key="2">
    <source>
        <dbReference type="Proteomes" id="UP001239445"/>
    </source>
</evidence>
<reference evidence="1" key="1">
    <citation type="submission" date="2023-06" db="EMBL/GenBank/DDBJ databases">
        <title>Genome-scale phylogeny and comparative genomics of the fungal order Sordariales.</title>
        <authorList>
            <consortium name="Lawrence Berkeley National Laboratory"/>
            <person name="Hensen N."/>
            <person name="Bonometti L."/>
            <person name="Westerberg I."/>
            <person name="Brannstrom I.O."/>
            <person name="Guillou S."/>
            <person name="Cros-Aarteil S."/>
            <person name="Calhoun S."/>
            <person name="Haridas S."/>
            <person name="Kuo A."/>
            <person name="Mondo S."/>
            <person name="Pangilinan J."/>
            <person name="Riley R."/>
            <person name="Labutti K."/>
            <person name="Andreopoulos B."/>
            <person name="Lipzen A."/>
            <person name="Chen C."/>
            <person name="Yanf M."/>
            <person name="Daum C."/>
            <person name="Ng V."/>
            <person name="Clum A."/>
            <person name="Steindorff A."/>
            <person name="Ohm R."/>
            <person name="Martin F."/>
            <person name="Silar P."/>
            <person name="Natvig D."/>
            <person name="Lalanne C."/>
            <person name="Gautier V."/>
            <person name="Ament-Velasquez S.L."/>
            <person name="Kruys A."/>
            <person name="Hutchinson M.I."/>
            <person name="Powell A.J."/>
            <person name="Barry K."/>
            <person name="Miller A.N."/>
            <person name="Grigoriev I.V."/>
            <person name="Debuchy R."/>
            <person name="Gladieux P."/>
            <person name="Thoren M.H."/>
            <person name="Johannesson H."/>
        </authorList>
    </citation>
    <scope>NUCLEOTIDE SEQUENCE</scope>
    <source>
        <strain evidence="1">PSN4</strain>
    </source>
</reference>
<comment type="caution">
    <text evidence="1">The sequence shown here is derived from an EMBL/GenBank/DDBJ whole genome shotgun (WGS) entry which is preliminary data.</text>
</comment>
<name>A0AAJ0BEC5_9PEZI</name>
<organism evidence="1 2">
    <name type="scientific">Echria macrotheca</name>
    <dbReference type="NCBI Taxonomy" id="438768"/>
    <lineage>
        <taxon>Eukaryota</taxon>
        <taxon>Fungi</taxon>
        <taxon>Dikarya</taxon>
        <taxon>Ascomycota</taxon>
        <taxon>Pezizomycotina</taxon>
        <taxon>Sordariomycetes</taxon>
        <taxon>Sordariomycetidae</taxon>
        <taxon>Sordariales</taxon>
        <taxon>Schizotheciaceae</taxon>
        <taxon>Echria</taxon>
    </lineage>
</organism>
<accession>A0AAJ0BEC5</accession>
<dbReference type="AlphaFoldDB" id="A0AAJ0BEC5"/>
<dbReference type="Proteomes" id="UP001239445">
    <property type="component" value="Unassembled WGS sequence"/>
</dbReference>
<gene>
    <name evidence="1" type="ORF">QBC47DRAFT_444960</name>
</gene>
<dbReference type="EMBL" id="MU839832">
    <property type="protein sequence ID" value="KAK1756437.1"/>
    <property type="molecule type" value="Genomic_DNA"/>
</dbReference>
<sequence>MDGSQYPEYWLQDVMLDERVPTAIETTENKHGPQYTDVATTTPAVAPCEEPIDDWKPSFPISDNGTGSQWIPEPFDPEYWLQDVVLDDRGPTAIETTENKNGPQHIDVATTIISVAPCEEPIDNWKPSFPIANSGTYSQWTPRSFDTGYWLQDVVLDERGPTAIETMKNKHEPQHIDLATTTTAVAPCEEPIDYWKPSFPISDYLADKHCSQLRFSVVFRGGGRGPYVQFGLNVAWT</sequence>